<dbReference type="SUPFAM" id="SSF54211">
    <property type="entry name" value="Ribosomal protein S5 domain 2-like"/>
    <property type="match status" value="1"/>
</dbReference>
<dbReference type="Gene3D" id="3.30.230.10">
    <property type="match status" value="1"/>
</dbReference>
<gene>
    <name evidence="4" type="ORF">TK0001_4146</name>
</gene>
<dbReference type="PANTHER" id="PTHR20861">
    <property type="entry name" value="HOMOSERINE/4-DIPHOSPHOCYTIDYL-2-C-METHYL-D-ERYTHRITOL KINASE"/>
    <property type="match status" value="1"/>
</dbReference>
<evidence type="ECO:0000256" key="1">
    <source>
        <dbReference type="ARBA" id="ARBA00022679"/>
    </source>
</evidence>
<dbReference type="Proteomes" id="UP000233769">
    <property type="component" value="Chromosome tk0001"/>
</dbReference>
<dbReference type="GO" id="GO:0005524">
    <property type="term" value="F:ATP binding"/>
    <property type="evidence" value="ECO:0007669"/>
    <property type="project" value="InterPro"/>
</dbReference>
<dbReference type="PANTHER" id="PTHR20861:SF6">
    <property type="entry name" value="BETA-RIBOFURANOSYLPHENOL 5'-PHOSPHATE SYNTHASE"/>
    <property type="match status" value="1"/>
</dbReference>
<dbReference type="Pfam" id="PF00288">
    <property type="entry name" value="GHMP_kinases_N"/>
    <property type="match status" value="1"/>
</dbReference>
<dbReference type="GO" id="GO:0016301">
    <property type="term" value="F:kinase activity"/>
    <property type="evidence" value="ECO:0007669"/>
    <property type="project" value="UniProtKB-KW"/>
</dbReference>
<organism evidence="4 5">
    <name type="scientific">Methylorubrum extorquens</name>
    <name type="common">Methylobacterium dichloromethanicum</name>
    <name type="synonym">Methylobacterium extorquens</name>
    <dbReference type="NCBI Taxonomy" id="408"/>
    <lineage>
        <taxon>Bacteria</taxon>
        <taxon>Pseudomonadati</taxon>
        <taxon>Pseudomonadota</taxon>
        <taxon>Alphaproteobacteria</taxon>
        <taxon>Hyphomicrobiales</taxon>
        <taxon>Methylobacteriaceae</taxon>
        <taxon>Methylorubrum</taxon>
    </lineage>
</organism>
<dbReference type="InterPro" id="IPR014721">
    <property type="entry name" value="Ribsml_uS5_D2-typ_fold_subgr"/>
</dbReference>
<dbReference type="EMBL" id="LT962688">
    <property type="protein sequence ID" value="SOR30748.1"/>
    <property type="molecule type" value="Genomic_DNA"/>
</dbReference>
<evidence type="ECO:0000313" key="5">
    <source>
        <dbReference type="Proteomes" id="UP000233769"/>
    </source>
</evidence>
<keyword evidence="2" id="KW-0418">Kinase</keyword>
<evidence type="ECO:0000259" key="3">
    <source>
        <dbReference type="Pfam" id="PF00288"/>
    </source>
</evidence>
<protein>
    <submittedName>
        <fullName evidence="4">Beta-ribofuranosylaminobenzene 5'-phosphate synthase family</fullName>
    </submittedName>
</protein>
<proteinExistence type="predicted"/>
<name>A0A2N9ATW8_METEX</name>
<dbReference type="AlphaFoldDB" id="A0A2N9ATW8"/>
<accession>A0A2N9ATW8</accession>
<sequence>MPRNPECGFGGSGSDRLREGSRVVLHSCAGGRKPPPKFDVRISFVARSPRSSRFRTKTVPHGDNRIGTGQDADAVVASEVVAGAAACEKPPASLGASAPAGPAMSVEGNETVAEVPDQTAEIVSTTTSRPAGTGVRVRAPARLHFGFLDLNGGLGRRFGSIGLALDAPAVQLVARPAKRVSASGPEAERVRANLLAAAAYLDVPEAVAVEIEESIPAHAGFGSGTQLALAVAAALARLNGRPFAPADFADVLDRGNRSGVGLAAFTEGGLIVDGGRDGSGAPPPVIARLPYPEDWRVVLILDEAMTGVHGSRETEAFRDLPPFDAGQAAEICRIVLMQVLPAAATAEPNGFGAGITAIQKRIGDHFAPHQGGRFASPAVADALAAIAQAGVPGYGQSSWGPTGFALVPSQKEAETLVAGLARPGRLRFVIARGRNVGASVAEV</sequence>
<keyword evidence="1" id="KW-0808">Transferase</keyword>
<feature type="domain" description="GHMP kinase N-terminal" evidence="3">
    <location>
        <begin position="200"/>
        <end position="265"/>
    </location>
</feature>
<dbReference type="InterPro" id="IPR006204">
    <property type="entry name" value="GHMP_kinase_N_dom"/>
</dbReference>
<dbReference type="NCBIfam" id="TIGR00144">
    <property type="entry name" value="beta_RFAP_syn"/>
    <property type="match status" value="1"/>
</dbReference>
<dbReference type="InterPro" id="IPR020568">
    <property type="entry name" value="Ribosomal_Su5_D2-typ_SF"/>
</dbReference>
<evidence type="ECO:0000256" key="2">
    <source>
        <dbReference type="ARBA" id="ARBA00022777"/>
    </source>
</evidence>
<evidence type="ECO:0000313" key="4">
    <source>
        <dbReference type="EMBL" id="SOR30748.1"/>
    </source>
</evidence>
<reference evidence="5" key="1">
    <citation type="submission" date="2017-10" db="EMBL/GenBank/DDBJ databases">
        <authorList>
            <person name="Regsiter A."/>
            <person name="William W."/>
        </authorList>
    </citation>
    <scope>NUCLEOTIDE SEQUENCE [LARGE SCALE GENOMIC DNA]</scope>
</reference>
<dbReference type="InterPro" id="IPR004422">
    <property type="entry name" value="RFAP_synthase"/>
</dbReference>